<dbReference type="InterPro" id="IPR006162">
    <property type="entry name" value="Ppantetheine_attach_site"/>
</dbReference>
<organism evidence="5 6">
    <name type="scientific">Chryseobacterium hagamense</name>
    <dbReference type="NCBI Taxonomy" id="395935"/>
    <lineage>
        <taxon>Bacteria</taxon>
        <taxon>Pseudomonadati</taxon>
        <taxon>Bacteroidota</taxon>
        <taxon>Flavobacteriia</taxon>
        <taxon>Flavobacteriales</taxon>
        <taxon>Weeksellaceae</taxon>
        <taxon>Chryseobacterium group</taxon>
        <taxon>Chryseobacterium</taxon>
    </lineage>
</organism>
<feature type="transmembrane region" description="Helical" evidence="3">
    <location>
        <begin position="607"/>
        <end position="633"/>
    </location>
</feature>
<keyword evidence="3" id="KW-0812">Transmembrane</keyword>
<dbReference type="Pfam" id="PF00550">
    <property type="entry name" value="PP-binding"/>
    <property type="match status" value="1"/>
</dbReference>
<evidence type="ECO:0000256" key="1">
    <source>
        <dbReference type="ARBA" id="ARBA00022450"/>
    </source>
</evidence>
<dbReference type="InterPro" id="IPR042099">
    <property type="entry name" value="ANL_N_sf"/>
</dbReference>
<dbReference type="Gene3D" id="1.10.1200.10">
    <property type="entry name" value="ACP-like"/>
    <property type="match status" value="1"/>
</dbReference>
<keyword evidence="3" id="KW-0472">Membrane</keyword>
<proteinExistence type="predicted"/>
<dbReference type="OrthoDB" id="4317020at2"/>
<dbReference type="FunFam" id="3.30.300.30:FF:000010">
    <property type="entry name" value="Enterobactin synthetase component F"/>
    <property type="match status" value="1"/>
</dbReference>
<dbReference type="InterPro" id="IPR020845">
    <property type="entry name" value="AMP-binding_CS"/>
</dbReference>
<evidence type="ECO:0000313" key="6">
    <source>
        <dbReference type="Proteomes" id="UP000321863"/>
    </source>
</evidence>
<dbReference type="InterPro" id="IPR000873">
    <property type="entry name" value="AMP-dep_synth/lig_dom"/>
</dbReference>
<evidence type="ECO:0000256" key="2">
    <source>
        <dbReference type="ARBA" id="ARBA00022553"/>
    </source>
</evidence>
<dbReference type="Proteomes" id="UP000321863">
    <property type="component" value="Unassembled WGS sequence"/>
</dbReference>
<dbReference type="PANTHER" id="PTHR45527">
    <property type="entry name" value="NONRIBOSOMAL PEPTIDE SYNTHETASE"/>
    <property type="match status" value="1"/>
</dbReference>
<dbReference type="InterPro" id="IPR025110">
    <property type="entry name" value="AMP-bd_C"/>
</dbReference>
<evidence type="ECO:0000313" key="5">
    <source>
        <dbReference type="EMBL" id="GEN77128.1"/>
    </source>
</evidence>
<evidence type="ECO:0000256" key="3">
    <source>
        <dbReference type="SAM" id="Phobius"/>
    </source>
</evidence>
<dbReference type="InterPro" id="IPR036736">
    <property type="entry name" value="ACP-like_sf"/>
</dbReference>
<feature type="transmembrane region" description="Helical" evidence="3">
    <location>
        <begin position="936"/>
        <end position="953"/>
    </location>
</feature>
<dbReference type="Gene3D" id="3.30.300.30">
    <property type="match status" value="1"/>
</dbReference>
<dbReference type="Gene3D" id="3.40.50.12780">
    <property type="entry name" value="N-terminal domain of ligase-like"/>
    <property type="match status" value="1"/>
</dbReference>
<protein>
    <submittedName>
        <fullName evidence="5">Peptide synthetase</fullName>
    </submittedName>
</protein>
<keyword evidence="3" id="KW-1133">Transmembrane helix</keyword>
<dbReference type="InterPro" id="IPR010071">
    <property type="entry name" value="AA_adenyl_dom"/>
</dbReference>
<dbReference type="NCBIfam" id="TIGR01733">
    <property type="entry name" value="AA-adenyl-dom"/>
    <property type="match status" value="1"/>
</dbReference>
<dbReference type="EMBL" id="BJYJ01000018">
    <property type="protein sequence ID" value="GEN77128.1"/>
    <property type="molecule type" value="Genomic_DNA"/>
</dbReference>
<dbReference type="Gene3D" id="2.160.10.10">
    <property type="entry name" value="Hexapeptide repeat proteins"/>
    <property type="match status" value="3"/>
</dbReference>
<name>A0A511YPL7_9FLAO</name>
<dbReference type="SUPFAM" id="SSF51161">
    <property type="entry name" value="Trimeric LpxA-like enzymes"/>
    <property type="match status" value="3"/>
</dbReference>
<feature type="transmembrane region" description="Helical" evidence="3">
    <location>
        <begin position="1126"/>
        <end position="1153"/>
    </location>
</feature>
<dbReference type="InterPro" id="IPR012728">
    <property type="entry name" value="Pls/PosA_C"/>
</dbReference>
<feature type="transmembrane region" description="Helical" evidence="3">
    <location>
        <begin position="846"/>
        <end position="865"/>
    </location>
</feature>
<dbReference type="InterPro" id="IPR045851">
    <property type="entry name" value="AMP-bd_C_sf"/>
</dbReference>
<evidence type="ECO:0000259" key="4">
    <source>
        <dbReference type="PROSITE" id="PS50075"/>
    </source>
</evidence>
<dbReference type="GO" id="GO:0043041">
    <property type="term" value="P:amino acid activation for nonribosomal peptide biosynthetic process"/>
    <property type="evidence" value="ECO:0007669"/>
    <property type="project" value="TreeGrafter"/>
</dbReference>
<keyword evidence="2" id="KW-0597">Phosphoprotein</keyword>
<dbReference type="PROSITE" id="PS50075">
    <property type="entry name" value="CARRIER"/>
    <property type="match status" value="1"/>
</dbReference>
<reference evidence="5 6" key="1">
    <citation type="submission" date="2019-07" db="EMBL/GenBank/DDBJ databases">
        <title>Whole genome shotgun sequence of Chryseobacterium hagamense NBRC 105253.</title>
        <authorList>
            <person name="Hosoyama A."/>
            <person name="Uohara A."/>
            <person name="Ohji S."/>
            <person name="Ichikawa N."/>
        </authorList>
    </citation>
    <scope>NUCLEOTIDE SEQUENCE [LARGE SCALE GENOMIC DNA]</scope>
    <source>
        <strain evidence="5 6">NBRC 105253</strain>
    </source>
</reference>
<dbReference type="SUPFAM" id="SSF56801">
    <property type="entry name" value="Acetyl-CoA synthetase-like"/>
    <property type="match status" value="1"/>
</dbReference>
<dbReference type="SUPFAM" id="SSF47336">
    <property type="entry name" value="ACP-like"/>
    <property type="match status" value="1"/>
</dbReference>
<feature type="transmembrane region" description="Helical" evidence="3">
    <location>
        <begin position="653"/>
        <end position="674"/>
    </location>
</feature>
<dbReference type="InterPro" id="IPR009081">
    <property type="entry name" value="PP-bd_ACP"/>
</dbReference>
<dbReference type="NCBIfam" id="TIGR02353">
    <property type="entry name" value="NRPS_term_dom"/>
    <property type="match status" value="1"/>
</dbReference>
<accession>A0A511YPL7</accession>
<gene>
    <name evidence="5" type="ORF">CHA01nite_28680</name>
</gene>
<dbReference type="RefSeq" id="WP_146942598.1">
    <property type="nucleotide sequence ID" value="NZ_BJYJ01000018.1"/>
</dbReference>
<dbReference type="GO" id="GO:0044550">
    <property type="term" value="P:secondary metabolite biosynthetic process"/>
    <property type="evidence" value="ECO:0007669"/>
    <property type="project" value="TreeGrafter"/>
</dbReference>
<dbReference type="Pfam" id="PF13193">
    <property type="entry name" value="AMP-binding_C"/>
    <property type="match status" value="1"/>
</dbReference>
<feature type="domain" description="Carrier" evidence="4">
    <location>
        <begin position="511"/>
        <end position="588"/>
    </location>
</feature>
<dbReference type="InterPro" id="IPR011004">
    <property type="entry name" value="Trimer_LpxA-like_sf"/>
</dbReference>
<dbReference type="PROSITE" id="PS00012">
    <property type="entry name" value="PHOSPHOPANTETHEINE"/>
    <property type="match status" value="1"/>
</dbReference>
<dbReference type="PROSITE" id="PS00455">
    <property type="entry name" value="AMP_BINDING"/>
    <property type="match status" value="1"/>
</dbReference>
<dbReference type="PANTHER" id="PTHR45527:SF1">
    <property type="entry name" value="FATTY ACID SYNTHASE"/>
    <property type="match status" value="1"/>
</dbReference>
<feature type="transmembrane region" description="Helical" evidence="3">
    <location>
        <begin position="885"/>
        <end position="907"/>
    </location>
</feature>
<feature type="transmembrane region" description="Helical" evidence="3">
    <location>
        <begin position="1094"/>
        <end position="1114"/>
    </location>
</feature>
<dbReference type="GO" id="GO:0031177">
    <property type="term" value="F:phosphopantetheine binding"/>
    <property type="evidence" value="ECO:0007669"/>
    <property type="project" value="TreeGrafter"/>
</dbReference>
<sequence>MMNSLILGKICPEFIKDETLPQLLLPVFEHYKDKTAFIYKDKTLTYGELDSWSNAIAAQLHREGVQPGDRVGVWYPRSLELPVCILGILKAGAAYIPLDREMPEDRIRKVFTDIQVKTYFSDTDAQIHCCPIGIVPQPEEAVPAVSVNNTPDDWAYVLFTSGSTGNPKGIPISHRNICHLIRSEEDFIRIKDTDIVYQGFSVSFDMWCEEVWVSLFSGATIWIADAVTVKAIDELSEVLTKNKITVLHAVPSILAIIDEVPSIRLINTGGEACTRQVQEKWAKPYRTFINSYGPTETTVSSNMAVLTIDQELTIGGPLPNYHVAVVDEQMNIVPRGERGEMIISGPGVSNGYFNLPELTEQKFLRNPFPEMPGDTLYKTGDAVVFREDGFIDFQGRIDDQIKLRGYRIELGEIESRLNQLPGVSSAAVAVKEDANGQGQLVGYTVMNHGADFDEGGMRKEVARFLAPYMVPIALIKMKEMPRMPSGKIDRKKLPLPESFAVHEKNDRISIDPAASIDEKLLQTLQWVFPGKPVSLEQDFFTDLGGHSLLAATLVSHLRQKAGIPYASLKDIYENRPLSAFAGCLSHKRPEEAHHQEPFKRVSTLQYYLCNVAQTLCLFAVFSLLSFQIFFPYLSYYYFELNDYGTGFALLSAILLYTLIPPVYSLVIIVVKWLVIGKIKEGDYPLWGWYYFRWWLWKTVKRLMPSEFIVETPLYPKYLKLLGVKVHPSAQLSLLPIAAEDLVTIDENVTTSSGCSIDNASVENGMLRIRKVHIKAHAYLGSSAIVCGNTVIEEFGELKDLSCLNEGKRIGYGEIWNGSPAEKSGMKSGEELAPPVLSSATKRNRFALLYACSLFFFPLLIVLPLAPTLYTLYYLDEQSPDYSFYYLWQAPILSTVYILLFILIVSLVTRALQYKMKPGIYPVYSFMYYRKWVKDQIFNLSLVVIHPLFASIYISRFYRMMGSKIGKNSEISTASDVSHHLLEIGEGSFIADAVILGEHDVRNEKLILERTKIGNNSFVGNSGLVPQGYELGDHMLIGVLSKAPSEEQLKSSQEKDWFGSPPIGLPSRQKSEGFNDGLTYHPPLKLKIARALVEGIRIILPQTIVIICSVLYVAYTSKFMEGRIHHLLLFSPFYYLGIVALPCFFFTALLKWIFVGKYKKSEMPMYSLKVWLSEGVTTLYEALPVQFFLDFLRGTLWLPFFLRFLGVKIGKRVWLNTTDITEYDMVSIGDETMLNEDCGPQTHLFEDRIMKIGPVKIGRQTTINTRSIILYDTEIGDHVTVDALSLVMKGEVLSDDTSWHGSPVRGK</sequence>
<keyword evidence="1" id="KW-0596">Phosphopantetheine</keyword>
<comment type="caution">
    <text evidence="5">The sequence shown here is derived from an EMBL/GenBank/DDBJ whole genome shotgun (WGS) entry which is preliminary data.</text>
</comment>
<dbReference type="CDD" id="cd05930">
    <property type="entry name" value="A_NRPS"/>
    <property type="match status" value="1"/>
</dbReference>
<dbReference type="Pfam" id="PF00501">
    <property type="entry name" value="AMP-binding"/>
    <property type="match status" value="1"/>
</dbReference>
<dbReference type="GO" id="GO:0005737">
    <property type="term" value="C:cytoplasm"/>
    <property type="evidence" value="ECO:0007669"/>
    <property type="project" value="TreeGrafter"/>
</dbReference>
<keyword evidence="6" id="KW-1185">Reference proteome</keyword>